<proteinExistence type="predicted"/>
<sequence>MNMSVFSTTQTNIMALVLLALSTIAAADSPQFCAIDQESGSTLTDYSLRSKYGIVELCHDNGVDFSNTVTEDGMLKLGDGKYALTLHNGSFAAVSENEIGTDTVGHWSIHGSKLQYDNVDTLYAVPIVDHTEKCYEISTSNNVTGAIAVSLNVIGTSNNNVTEFIPTTSSVATSTSTRSSSHQETSSILTNTANGATNIGCSFTYLAMAMLLL</sequence>
<evidence type="ECO:0000313" key="4">
    <source>
        <dbReference type="Proteomes" id="UP001377567"/>
    </source>
</evidence>
<keyword evidence="1" id="KW-0732">Signal</keyword>
<comment type="caution">
    <text evidence="3">The sequence shown here is derived from an EMBL/GenBank/DDBJ whole genome shotgun (WGS) entry which is preliminary data.</text>
</comment>
<organism evidence="3 4">
    <name type="scientific">Maudiozyma humilis</name>
    <name type="common">Sour dough yeast</name>
    <name type="synonym">Kazachstania humilis</name>
    <dbReference type="NCBI Taxonomy" id="51915"/>
    <lineage>
        <taxon>Eukaryota</taxon>
        <taxon>Fungi</taxon>
        <taxon>Dikarya</taxon>
        <taxon>Ascomycota</taxon>
        <taxon>Saccharomycotina</taxon>
        <taxon>Saccharomycetes</taxon>
        <taxon>Saccharomycetales</taxon>
        <taxon>Saccharomycetaceae</taxon>
        <taxon>Maudiozyma</taxon>
    </lineage>
</organism>
<feature type="chain" id="PRO_5044714661" evidence="1">
    <location>
        <begin position="28"/>
        <end position="213"/>
    </location>
</feature>
<reference evidence="3" key="2">
    <citation type="submission" date="2023-06" db="EMBL/GenBank/DDBJ databases">
        <authorList>
            <person name="Mure A."/>
            <person name="Hattori Y."/>
        </authorList>
    </citation>
    <scope>NUCLEOTIDE SEQUENCE</scope>
    <source>
        <strain evidence="3">KH-74</strain>
    </source>
</reference>
<dbReference type="EMBL" id="BTGD01000026">
    <property type="protein sequence ID" value="GMM59156.1"/>
    <property type="molecule type" value="Genomic_DNA"/>
</dbReference>
<accession>A0AAV5SAM1</accession>
<feature type="signal peptide" evidence="1">
    <location>
        <begin position="1"/>
        <end position="27"/>
    </location>
</feature>
<dbReference type="Proteomes" id="UP001377567">
    <property type="component" value="Unassembled WGS sequence"/>
</dbReference>
<gene>
    <name evidence="2" type="ORF">DAKH74_057710</name>
    <name evidence="3" type="ORF">DAKH74_057730</name>
</gene>
<evidence type="ECO:0000313" key="2">
    <source>
        <dbReference type="EMBL" id="GMM59154.1"/>
    </source>
</evidence>
<evidence type="ECO:0000313" key="3">
    <source>
        <dbReference type="EMBL" id="GMM59156.1"/>
    </source>
</evidence>
<protein>
    <submittedName>
        <fullName evidence="3">Uncharacterized protein</fullName>
    </submittedName>
</protein>
<reference evidence="3 4" key="1">
    <citation type="journal article" date="2023" name="Elife">
        <title>Identification of key yeast species and microbe-microbe interactions impacting larval growth of Drosophila in the wild.</title>
        <authorList>
            <person name="Mure A."/>
            <person name="Sugiura Y."/>
            <person name="Maeda R."/>
            <person name="Honda K."/>
            <person name="Sakurai N."/>
            <person name="Takahashi Y."/>
            <person name="Watada M."/>
            <person name="Katoh T."/>
            <person name="Gotoh A."/>
            <person name="Gotoh Y."/>
            <person name="Taniguchi I."/>
            <person name="Nakamura K."/>
            <person name="Hayashi T."/>
            <person name="Katayama T."/>
            <person name="Uemura T."/>
            <person name="Hattori Y."/>
        </authorList>
    </citation>
    <scope>NUCLEOTIDE SEQUENCE [LARGE SCALE GENOMIC DNA]</scope>
    <source>
        <strain evidence="3 4">KH-74</strain>
    </source>
</reference>
<evidence type="ECO:0000256" key="1">
    <source>
        <dbReference type="SAM" id="SignalP"/>
    </source>
</evidence>
<keyword evidence="4" id="KW-1185">Reference proteome</keyword>
<dbReference type="EMBL" id="BTGD01000025">
    <property type="protein sequence ID" value="GMM59154.1"/>
    <property type="molecule type" value="Genomic_DNA"/>
</dbReference>
<name>A0AAV5SAM1_MAUHU</name>
<dbReference type="AlphaFoldDB" id="A0AAV5SAM1"/>